<name>A0A1Z5JD39_FISSO</name>
<accession>A0A1Z5JD39</accession>
<dbReference type="SMART" id="SM00248">
    <property type="entry name" value="ANK"/>
    <property type="match status" value="5"/>
</dbReference>
<dbReference type="SUPFAM" id="SSF48403">
    <property type="entry name" value="Ankyrin repeat"/>
    <property type="match status" value="1"/>
</dbReference>
<comment type="caution">
    <text evidence="2">The sequence shown here is derived from an EMBL/GenBank/DDBJ whole genome shotgun (WGS) entry which is preliminary data.</text>
</comment>
<dbReference type="InParanoid" id="A0A1Z5JD39"/>
<keyword evidence="3" id="KW-1185">Reference proteome</keyword>
<feature type="region of interest" description="Disordered" evidence="1">
    <location>
        <begin position="1"/>
        <end position="41"/>
    </location>
</feature>
<dbReference type="OrthoDB" id="45539at2759"/>
<gene>
    <name evidence="2" type="ORF">FisN_20Lh077</name>
</gene>
<organism evidence="2 3">
    <name type="scientific">Fistulifera solaris</name>
    <name type="common">Oleaginous diatom</name>
    <dbReference type="NCBI Taxonomy" id="1519565"/>
    <lineage>
        <taxon>Eukaryota</taxon>
        <taxon>Sar</taxon>
        <taxon>Stramenopiles</taxon>
        <taxon>Ochrophyta</taxon>
        <taxon>Bacillariophyta</taxon>
        <taxon>Bacillariophyceae</taxon>
        <taxon>Bacillariophycidae</taxon>
        <taxon>Naviculales</taxon>
        <taxon>Naviculaceae</taxon>
        <taxon>Fistulifera</taxon>
    </lineage>
</organism>
<evidence type="ECO:0000313" key="3">
    <source>
        <dbReference type="Proteomes" id="UP000198406"/>
    </source>
</evidence>
<evidence type="ECO:0000313" key="2">
    <source>
        <dbReference type="EMBL" id="GAX11866.1"/>
    </source>
</evidence>
<evidence type="ECO:0000256" key="1">
    <source>
        <dbReference type="SAM" id="MobiDB-lite"/>
    </source>
</evidence>
<feature type="region of interest" description="Disordered" evidence="1">
    <location>
        <begin position="244"/>
        <end position="269"/>
    </location>
</feature>
<dbReference type="PANTHER" id="PTHR24121">
    <property type="entry name" value="NO MECHANORECEPTOR POTENTIAL C, ISOFORM D-RELATED"/>
    <property type="match status" value="1"/>
</dbReference>
<dbReference type="Pfam" id="PF12796">
    <property type="entry name" value="Ank_2"/>
    <property type="match status" value="1"/>
</dbReference>
<dbReference type="Proteomes" id="UP000198406">
    <property type="component" value="Unassembled WGS sequence"/>
</dbReference>
<dbReference type="PANTHER" id="PTHR24121:SF23">
    <property type="entry name" value="NO MECHANORECEPTOR POTENTIAL C, ISOFORM H"/>
    <property type="match status" value="1"/>
</dbReference>
<reference evidence="2 3" key="1">
    <citation type="journal article" date="2015" name="Plant Cell">
        <title>Oil accumulation by the oleaginous diatom Fistulifera solaris as revealed by the genome and transcriptome.</title>
        <authorList>
            <person name="Tanaka T."/>
            <person name="Maeda Y."/>
            <person name="Veluchamy A."/>
            <person name="Tanaka M."/>
            <person name="Abida H."/>
            <person name="Marechal E."/>
            <person name="Bowler C."/>
            <person name="Muto M."/>
            <person name="Sunaga Y."/>
            <person name="Tanaka M."/>
            <person name="Yoshino T."/>
            <person name="Taniguchi T."/>
            <person name="Fukuda Y."/>
            <person name="Nemoto M."/>
            <person name="Matsumoto M."/>
            <person name="Wong P.S."/>
            <person name="Aburatani S."/>
            <person name="Fujibuchi W."/>
        </authorList>
    </citation>
    <scope>NUCLEOTIDE SEQUENCE [LARGE SCALE GENOMIC DNA]</scope>
    <source>
        <strain evidence="2 3">JPCC DA0580</strain>
    </source>
</reference>
<dbReference type="AlphaFoldDB" id="A0A1Z5JD39"/>
<dbReference type="Gene3D" id="1.25.40.20">
    <property type="entry name" value="Ankyrin repeat-containing domain"/>
    <property type="match status" value="1"/>
</dbReference>
<feature type="compositionally biased region" description="Basic residues" evidence="1">
    <location>
        <begin position="1"/>
        <end position="10"/>
    </location>
</feature>
<proteinExistence type="predicted"/>
<dbReference type="EMBL" id="BDSP01000045">
    <property type="protein sequence ID" value="GAX11866.1"/>
    <property type="molecule type" value="Genomic_DNA"/>
</dbReference>
<sequence>MSEKTKKKSISSKTKSSESDSKTSKKKTAPKEVSNASVSSLRSVSSIASLNASLRSLNSPCPIPGRNGDFDDGFIDQGSGSFSDLIVTGTASRLNQYGISEEELKKLEPDPDNPYKTRYVTINPDDASYASHSVFTHSDLPELNESDAEWLHVADEDDDMSIASRIKTFNMSTKFQDRLRKKGLIESDSESDSDDSIRLSTPVKSPKKIRVAVRKSPTKIVPTSVPTRKAPGRAHSSISVLTINTLSDDAPEEGESKEKKKKSKMKKEDKAKVRKEFFAQINWNPKKKKEKKNYDDAKTRSALEKNPWLAKEKLEVDFIVKGKKSLVYPLSLICALGGTKKTVVICYAANKEAIKDIDDGLGSPLHYACAFHGEEGMVRFLYKQHPDSLLSAGLNKRTPLHTAAWSETTPVIIHFLAKRCPEALYMEDDQGNRPLHIACREGADLAVIRELAPSSHADVCTTQTKSGATALHLALFHELPFAVIKFLVERNKDIVKKADGKGKLPLHVALAVETTPKETIAFLVEKYPASKNMEIKGKAPYAIAKKHGFPKDVLALLA</sequence>
<protein>
    <submittedName>
        <fullName evidence="2">Uncharacterized protein</fullName>
    </submittedName>
</protein>
<dbReference type="InterPro" id="IPR002110">
    <property type="entry name" value="Ankyrin_rpt"/>
</dbReference>
<dbReference type="InterPro" id="IPR036770">
    <property type="entry name" value="Ankyrin_rpt-contain_sf"/>
</dbReference>